<feature type="compositionally biased region" description="Basic and acidic residues" evidence="1">
    <location>
        <begin position="16"/>
        <end position="56"/>
    </location>
</feature>
<evidence type="ECO:0000313" key="2">
    <source>
        <dbReference type="EMBL" id="OVA11321.1"/>
    </source>
</evidence>
<evidence type="ECO:0000313" key="3">
    <source>
        <dbReference type="Proteomes" id="UP000195402"/>
    </source>
</evidence>
<feature type="compositionally biased region" description="Basic and acidic residues" evidence="1">
    <location>
        <begin position="157"/>
        <end position="200"/>
    </location>
</feature>
<dbReference type="EMBL" id="MVGT01001699">
    <property type="protein sequence ID" value="OVA11321.1"/>
    <property type="molecule type" value="Genomic_DNA"/>
</dbReference>
<name>A0A200QLM0_MACCD</name>
<dbReference type="Proteomes" id="UP000195402">
    <property type="component" value="Unassembled WGS sequence"/>
</dbReference>
<sequence>MPRSSRHKQHKQTKHSSRDVRERSDSEEEGYLKSRNGGDEIAVRVSRDSASGEKRKIVSQSQDGNGDLFEDYVVSKRRKEGADVTDTDRWKGVEEERGMREKIDGSRADLEKSSKMKVLVDSNINKSSRRNESSTKEKNAGVVIESGEVQKNGSSKVESKYKSERDLRRKEVHQYKDGKEKERGADRDRKVRDSKRERSVDAAPGRGSEDSDLGRKQGSQSGHVEEERLRKRELENDGK</sequence>
<dbReference type="STRING" id="56857.A0A200QLM0"/>
<feature type="compositionally biased region" description="Basic and acidic residues" evidence="1">
    <location>
        <begin position="223"/>
        <end position="239"/>
    </location>
</feature>
<organism evidence="2 3">
    <name type="scientific">Macleaya cordata</name>
    <name type="common">Five-seeded plume-poppy</name>
    <name type="synonym">Bocconia cordata</name>
    <dbReference type="NCBI Taxonomy" id="56857"/>
    <lineage>
        <taxon>Eukaryota</taxon>
        <taxon>Viridiplantae</taxon>
        <taxon>Streptophyta</taxon>
        <taxon>Embryophyta</taxon>
        <taxon>Tracheophyta</taxon>
        <taxon>Spermatophyta</taxon>
        <taxon>Magnoliopsida</taxon>
        <taxon>Ranunculales</taxon>
        <taxon>Papaveraceae</taxon>
        <taxon>Papaveroideae</taxon>
        <taxon>Macleaya</taxon>
    </lineage>
</organism>
<gene>
    <name evidence="2" type="ORF">BVC80_9007g19</name>
</gene>
<feature type="compositionally biased region" description="Basic and acidic residues" evidence="1">
    <location>
        <begin position="129"/>
        <end position="139"/>
    </location>
</feature>
<evidence type="ECO:0000256" key="1">
    <source>
        <dbReference type="SAM" id="MobiDB-lite"/>
    </source>
</evidence>
<comment type="caution">
    <text evidence="2">The sequence shown here is derived from an EMBL/GenBank/DDBJ whole genome shotgun (WGS) entry which is preliminary data.</text>
</comment>
<accession>A0A200QLM0</accession>
<feature type="region of interest" description="Disordered" evidence="1">
    <location>
        <begin position="1"/>
        <end position="239"/>
    </location>
</feature>
<keyword evidence="3" id="KW-1185">Reference proteome</keyword>
<feature type="compositionally biased region" description="Basic and acidic residues" evidence="1">
    <location>
        <begin position="80"/>
        <end position="114"/>
    </location>
</feature>
<dbReference type="OrthoDB" id="1938945at2759"/>
<feature type="compositionally biased region" description="Basic residues" evidence="1">
    <location>
        <begin position="1"/>
        <end position="15"/>
    </location>
</feature>
<dbReference type="AlphaFoldDB" id="A0A200QLM0"/>
<dbReference type="PANTHER" id="PTHR34837">
    <property type="entry name" value="OS05G0595500 PROTEIN"/>
    <property type="match status" value="1"/>
</dbReference>
<proteinExistence type="predicted"/>
<reference evidence="2 3" key="1">
    <citation type="journal article" date="2017" name="Mol. Plant">
        <title>The Genome of Medicinal Plant Macleaya cordata Provides New Insights into Benzylisoquinoline Alkaloids Metabolism.</title>
        <authorList>
            <person name="Liu X."/>
            <person name="Liu Y."/>
            <person name="Huang P."/>
            <person name="Ma Y."/>
            <person name="Qing Z."/>
            <person name="Tang Q."/>
            <person name="Cao H."/>
            <person name="Cheng P."/>
            <person name="Zheng Y."/>
            <person name="Yuan Z."/>
            <person name="Zhou Y."/>
            <person name="Liu J."/>
            <person name="Tang Z."/>
            <person name="Zhuo Y."/>
            <person name="Zhang Y."/>
            <person name="Yu L."/>
            <person name="Huang J."/>
            <person name="Yang P."/>
            <person name="Peng Q."/>
            <person name="Zhang J."/>
            <person name="Jiang W."/>
            <person name="Zhang Z."/>
            <person name="Lin K."/>
            <person name="Ro D.K."/>
            <person name="Chen X."/>
            <person name="Xiong X."/>
            <person name="Shang Y."/>
            <person name="Huang S."/>
            <person name="Zeng J."/>
        </authorList>
    </citation>
    <scope>NUCLEOTIDE SEQUENCE [LARGE SCALE GENOMIC DNA]</scope>
    <source>
        <strain evidence="3">cv. BLH2017</strain>
        <tissue evidence="2">Root</tissue>
    </source>
</reference>
<dbReference type="InParanoid" id="A0A200QLM0"/>
<protein>
    <submittedName>
        <fullName evidence="2">Uncharacterized protein</fullName>
    </submittedName>
</protein>